<evidence type="ECO:0000313" key="3">
    <source>
        <dbReference type="Proteomes" id="UP001307889"/>
    </source>
</evidence>
<sequence>MKHSILKTRMHFTVFRHCTAIPKRAQVAKNTENRSIVSVVNICEMSTITSIVHYNNKNRSDNNTKCLSGCLEATKGGRRFKALPPYTSPYQHRAAYAGGTISAPPGGRPNNQQVQSWPQAIRATSARITSQSPAVRIIILSRFVMEDKAWN</sequence>
<feature type="compositionally biased region" description="Polar residues" evidence="1">
    <location>
        <begin position="109"/>
        <end position="118"/>
    </location>
</feature>
<gene>
    <name evidence="2" type="ORF">NTJ_14581</name>
</gene>
<name>A0ABN7BBQ6_9HEMI</name>
<accession>A0ABN7BBQ6</accession>
<dbReference type="EMBL" id="AP028921">
    <property type="protein sequence ID" value="BET01764.1"/>
    <property type="molecule type" value="Genomic_DNA"/>
</dbReference>
<evidence type="ECO:0000313" key="2">
    <source>
        <dbReference type="EMBL" id="BET01764.1"/>
    </source>
</evidence>
<keyword evidence="3" id="KW-1185">Reference proteome</keyword>
<feature type="region of interest" description="Disordered" evidence="1">
    <location>
        <begin position="99"/>
        <end position="118"/>
    </location>
</feature>
<evidence type="ECO:0000256" key="1">
    <source>
        <dbReference type="SAM" id="MobiDB-lite"/>
    </source>
</evidence>
<protein>
    <submittedName>
        <fullName evidence="2">Uncharacterized protein</fullName>
    </submittedName>
</protein>
<organism evidence="2 3">
    <name type="scientific">Nesidiocoris tenuis</name>
    <dbReference type="NCBI Taxonomy" id="355587"/>
    <lineage>
        <taxon>Eukaryota</taxon>
        <taxon>Metazoa</taxon>
        <taxon>Ecdysozoa</taxon>
        <taxon>Arthropoda</taxon>
        <taxon>Hexapoda</taxon>
        <taxon>Insecta</taxon>
        <taxon>Pterygota</taxon>
        <taxon>Neoptera</taxon>
        <taxon>Paraneoptera</taxon>
        <taxon>Hemiptera</taxon>
        <taxon>Heteroptera</taxon>
        <taxon>Panheteroptera</taxon>
        <taxon>Cimicomorpha</taxon>
        <taxon>Miridae</taxon>
        <taxon>Dicyphina</taxon>
        <taxon>Nesidiocoris</taxon>
    </lineage>
</organism>
<proteinExistence type="predicted"/>
<reference evidence="2 3" key="1">
    <citation type="submission" date="2023-09" db="EMBL/GenBank/DDBJ databases">
        <title>Nesidiocoris tenuis whole genome shotgun sequence.</title>
        <authorList>
            <person name="Shibata T."/>
            <person name="Shimoda M."/>
            <person name="Kobayashi T."/>
            <person name="Uehara T."/>
        </authorList>
    </citation>
    <scope>NUCLEOTIDE SEQUENCE [LARGE SCALE GENOMIC DNA]</scope>
    <source>
        <strain evidence="2 3">Japan</strain>
    </source>
</reference>
<dbReference type="Proteomes" id="UP001307889">
    <property type="component" value="Chromosome 13"/>
</dbReference>